<keyword evidence="1" id="KW-0732">Signal</keyword>
<proteinExistence type="predicted"/>
<name>A0ABU3DXG7_9FLAO</name>
<organism evidence="2 3">
    <name type="scientific">Autumnicola patrickiae</name>
    <dbReference type="NCBI Taxonomy" id="3075591"/>
    <lineage>
        <taxon>Bacteria</taxon>
        <taxon>Pseudomonadati</taxon>
        <taxon>Bacteroidota</taxon>
        <taxon>Flavobacteriia</taxon>
        <taxon>Flavobacteriales</taxon>
        <taxon>Flavobacteriaceae</taxon>
        <taxon>Autumnicola</taxon>
    </lineage>
</organism>
<dbReference type="Proteomes" id="UP001261624">
    <property type="component" value="Unassembled WGS sequence"/>
</dbReference>
<evidence type="ECO:0000313" key="3">
    <source>
        <dbReference type="Proteomes" id="UP001261624"/>
    </source>
</evidence>
<dbReference type="Pfam" id="PF06037">
    <property type="entry name" value="DUF922"/>
    <property type="match status" value="1"/>
</dbReference>
<reference evidence="2 3" key="1">
    <citation type="submission" date="2023-09" db="EMBL/GenBank/DDBJ databases">
        <authorList>
            <person name="Rey-Velasco X."/>
        </authorList>
    </citation>
    <scope>NUCLEOTIDE SEQUENCE [LARGE SCALE GENOMIC DNA]</scope>
    <source>
        <strain evidence="2 3">F188</strain>
    </source>
</reference>
<feature type="chain" id="PRO_5047376018" evidence="1">
    <location>
        <begin position="19"/>
        <end position="182"/>
    </location>
</feature>
<keyword evidence="3" id="KW-1185">Reference proteome</keyword>
<accession>A0ABU3DXG7</accession>
<evidence type="ECO:0000256" key="1">
    <source>
        <dbReference type="SAM" id="SignalP"/>
    </source>
</evidence>
<feature type="signal peptide" evidence="1">
    <location>
        <begin position="1"/>
        <end position="18"/>
    </location>
</feature>
<dbReference type="InterPro" id="IPR010321">
    <property type="entry name" value="DUF922"/>
</dbReference>
<gene>
    <name evidence="2" type="ORF">RM549_01370</name>
</gene>
<comment type="caution">
    <text evidence="2">The sequence shown here is derived from an EMBL/GenBank/DDBJ whole genome shotgun (WGS) entry which is preliminary data.</text>
</comment>
<dbReference type="EMBL" id="JAVRHM010000001">
    <property type="protein sequence ID" value="MDT0688417.1"/>
    <property type="molecule type" value="Genomic_DNA"/>
</dbReference>
<dbReference type="RefSeq" id="WP_311679925.1">
    <property type="nucleotide sequence ID" value="NZ_JAVRHM010000001.1"/>
</dbReference>
<evidence type="ECO:0000313" key="2">
    <source>
        <dbReference type="EMBL" id="MDT0688417.1"/>
    </source>
</evidence>
<protein>
    <submittedName>
        <fullName evidence="2">DUF922 domain-containing protein</fullName>
    </submittedName>
</protein>
<sequence length="182" mass="21768">MKSLLLTFLLFYSSFVFAQTEKEKIQWDKNRPLTWNDFRGKPSPSKDYKASTNSGMSISWSLSETGNKVALVDYEVKANFYPDQSWKKEDIRKKDYILAHEQLHFDISELHARKLRKALAEYKDGKNVEKELTAIYRKFENERRKMQSDFDAESVHSQIEEEELKWREYVKQQLEQYKAYAE</sequence>